<feature type="region of interest" description="Disordered" evidence="1">
    <location>
        <begin position="97"/>
        <end position="117"/>
    </location>
</feature>
<accession>A0A932ZSI3</accession>
<dbReference type="EMBL" id="JACQRX010000041">
    <property type="protein sequence ID" value="MBI4251008.1"/>
    <property type="molecule type" value="Genomic_DNA"/>
</dbReference>
<gene>
    <name evidence="2" type="ORF">HY618_00980</name>
</gene>
<proteinExistence type="predicted"/>
<dbReference type="Proteomes" id="UP000752292">
    <property type="component" value="Unassembled WGS sequence"/>
</dbReference>
<comment type="caution">
    <text evidence="2">The sequence shown here is derived from an EMBL/GenBank/DDBJ whole genome shotgun (WGS) entry which is preliminary data.</text>
</comment>
<sequence>MKVIAHPKTARRFGYPVWLSALALLLAVPGAAGSVKPGGERSVVPPGGNFILSAGPCPMEVWSFDRDGDGGVDRVIVELDLTCTARAQRALREIESAADDAMKRLAPPRPGQGREAR</sequence>
<evidence type="ECO:0000313" key="2">
    <source>
        <dbReference type="EMBL" id="MBI4251008.1"/>
    </source>
</evidence>
<evidence type="ECO:0000313" key="3">
    <source>
        <dbReference type="Proteomes" id="UP000752292"/>
    </source>
</evidence>
<reference evidence="2" key="1">
    <citation type="submission" date="2020-07" db="EMBL/GenBank/DDBJ databases">
        <title>Huge and variable diversity of episymbiotic CPR bacteria and DPANN archaea in groundwater ecosystems.</title>
        <authorList>
            <person name="He C.Y."/>
            <person name="Keren R."/>
            <person name="Whittaker M."/>
            <person name="Farag I.F."/>
            <person name="Doudna J."/>
            <person name="Cate J.H.D."/>
            <person name="Banfield J.F."/>
        </authorList>
    </citation>
    <scope>NUCLEOTIDE SEQUENCE</scope>
    <source>
        <strain evidence="2">NC_groundwater_1370_Ag_S-0.2um_69_93</strain>
    </source>
</reference>
<name>A0A932ZSI3_UNCTE</name>
<dbReference type="AlphaFoldDB" id="A0A932ZSI3"/>
<evidence type="ECO:0000256" key="1">
    <source>
        <dbReference type="SAM" id="MobiDB-lite"/>
    </source>
</evidence>
<protein>
    <submittedName>
        <fullName evidence="2">Uncharacterized protein</fullName>
    </submittedName>
</protein>
<organism evidence="2 3">
    <name type="scientific">Tectimicrobiota bacterium</name>
    <dbReference type="NCBI Taxonomy" id="2528274"/>
    <lineage>
        <taxon>Bacteria</taxon>
        <taxon>Pseudomonadati</taxon>
        <taxon>Nitrospinota/Tectimicrobiota group</taxon>
        <taxon>Candidatus Tectimicrobiota</taxon>
    </lineage>
</organism>